<evidence type="ECO:0000259" key="1">
    <source>
        <dbReference type="PROSITE" id="PS51186"/>
    </source>
</evidence>
<reference evidence="2 3" key="1">
    <citation type="submission" date="2019-03" db="EMBL/GenBank/DDBJ databases">
        <title>Genomic Encyclopedia of Type Strains, Phase IV (KMG-IV): sequencing the most valuable type-strain genomes for metagenomic binning, comparative biology and taxonomic classification.</title>
        <authorList>
            <person name="Goeker M."/>
        </authorList>
    </citation>
    <scope>NUCLEOTIDE SEQUENCE [LARGE SCALE GENOMIC DNA]</scope>
    <source>
        <strain evidence="2 3">DSM 100013</strain>
    </source>
</reference>
<organism evidence="2 3">
    <name type="scientific">Serpentinicella alkaliphila</name>
    <dbReference type="NCBI Taxonomy" id="1734049"/>
    <lineage>
        <taxon>Bacteria</taxon>
        <taxon>Bacillati</taxon>
        <taxon>Bacillota</taxon>
        <taxon>Clostridia</taxon>
        <taxon>Peptostreptococcales</taxon>
        <taxon>Natronincolaceae</taxon>
        <taxon>Serpentinicella</taxon>
    </lineage>
</organism>
<accession>A0A4R2T9S3</accession>
<dbReference type="Pfam" id="PF00583">
    <property type="entry name" value="Acetyltransf_1"/>
    <property type="match status" value="1"/>
</dbReference>
<keyword evidence="2" id="KW-0808">Transferase</keyword>
<name>A0A4R2T9S3_9FIRM</name>
<dbReference type="Gene3D" id="3.40.630.30">
    <property type="match status" value="1"/>
</dbReference>
<dbReference type="Proteomes" id="UP000295504">
    <property type="component" value="Unassembled WGS sequence"/>
</dbReference>
<dbReference type="PANTHER" id="PTHR43415:SF3">
    <property type="entry name" value="GNAT-FAMILY ACETYLTRANSFERASE"/>
    <property type="match status" value="1"/>
</dbReference>
<dbReference type="OrthoDB" id="948250at2"/>
<dbReference type="RefSeq" id="WP_132849362.1">
    <property type="nucleotide sequence ID" value="NZ_CP058648.1"/>
</dbReference>
<comment type="caution">
    <text evidence="2">The sequence shown here is derived from an EMBL/GenBank/DDBJ whole genome shotgun (WGS) entry which is preliminary data.</text>
</comment>
<evidence type="ECO:0000313" key="2">
    <source>
        <dbReference type="EMBL" id="TCP98456.1"/>
    </source>
</evidence>
<sequence length="164" mass="19016">MNIREITETDAEKYLKMLISLDNETENMMFEPGERKVTINDMKNRIIDSLSRGSLILVAEQDYEIVGFLSAERGFANRIKHSAYIVTGILENYRGMGIGKQLFLKLDEWAMKNGITRLELTVMKHNESAMKLYENKGFKIEGIKERSLVINGKYIDEFYMAKLF</sequence>
<evidence type="ECO:0000313" key="3">
    <source>
        <dbReference type="Proteomes" id="UP000295504"/>
    </source>
</evidence>
<dbReference type="InterPro" id="IPR000182">
    <property type="entry name" value="GNAT_dom"/>
</dbReference>
<dbReference type="InterPro" id="IPR016181">
    <property type="entry name" value="Acyl_CoA_acyltransferase"/>
</dbReference>
<protein>
    <submittedName>
        <fullName evidence="2">RimJ/RimL family protein N-acetyltransferase</fullName>
    </submittedName>
</protein>
<feature type="domain" description="N-acetyltransferase" evidence="1">
    <location>
        <begin position="1"/>
        <end position="164"/>
    </location>
</feature>
<dbReference type="PANTHER" id="PTHR43415">
    <property type="entry name" value="SPERMIDINE N(1)-ACETYLTRANSFERASE"/>
    <property type="match status" value="1"/>
</dbReference>
<dbReference type="PROSITE" id="PS51186">
    <property type="entry name" value="GNAT"/>
    <property type="match status" value="1"/>
</dbReference>
<dbReference type="AlphaFoldDB" id="A0A4R2T9S3"/>
<dbReference type="EMBL" id="SLYC01000040">
    <property type="protein sequence ID" value="TCP98456.1"/>
    <property type="molecule type" value="Genomic_DNA"/>
</dbReference>
<keyword evidence="3" id="KW-1185">Reference proteome</keyword>
<dbReference type="GO" id="GO:0016747">
    <property type="term" value="F:acyltransferase activity, transferring groups other than amino-acyl groups"/>
    <property type="evidence" value="ECO:0007669"/>
    <property type="project" value="InterPro"/>
</dbReference>
<gene>
    <name evidence="2" type="ORF">EDD79_104038</name>
</gene>
<dbReference type="SUPFAM" id="SSF55729">
    <property type="entry name" value="Acyl-CoA N-acyltransferases (Nat)"/>
    <property type="match status" value="1"/>
</dbReference>
<proteinExistence type="predicted"/>
<dbReference type="CDD" id="cd04301">
    <property type="entry name" value="NAT_SF"/>
    <property type="match status" value="1"/>
</dbReference>